<dbReference type="VEuPathDB" id="FungiDB:KRP23_3076"/>
<reference evidence="3" key="1">
    <citation type="journal article" date="2006" name="Science">
        <title>Phytophthora genome sequences uncover evolutionary origins and mechanisms of pathogenesis.</title>
        <authorList>
            <person name="Tyler B.M."/>
            <person name="Tripathy S."/>
            <person name="Zhang X."/>
            <person name="Dehal P."/>
            <person name="Jiang R.H."/>
            <person name="Aerts A."/>
            <person name="Arredondo F.D."/>
            <person name="Baxter L."/>
            <person name="Bensasson D."/>
            <person name="Beynon J.L."/>
            <person name="Chapman J."/>
            <person name="Damasceno C.M."/>
            <person name="Dorrance A.E."/>
            <person name="Dou D."/>
            <person name="Dickerman A.W."/>
            <person name="Dubchak I.L."/>
            <person name="Garbelotto M."/>
            <person name="Gijzen M."/>
            <person name="Gordon S.G."/>
            <person name="Govers F."/>
            <person name="Grunwald N.J."/>
            <person name="Huang W."/>
            <person name="Ivors K.L."/>
            <person name="Jones R.W."/>
            <person name="Kamoun S."/>
            <person name="Krampis K."/>
            <person name="Lamour K.H."/>
            <person name="Lee M.K."/>
            <person name="McDonald W.H."/>
            <person name="Medina M."/>
            <person name="Meijer H.J."/>
            <person name="Nordberg E.K."/>
            <person name="Maclean D.J."/>
            <person name="Ospina-Giraldo M.D."/>
            <person name="Morris P.F."/>
            <person name="Phuntumart V."/>
            <person name="Putnam N.H."/>
            <person name="Rash S."/>
            <person name="Rose J.K."/>
            <person name="Sakihama Y."/>
            <person name="Salamov A.A."/>
            <person name="Savidor A."/>
            <person name="Scheuring C.F."/>
            <person name="Smith B.M."/>
            <person name="Sobral B.W."/>
            <person name="Terry A."/>
            <person name="Torto-Alalibo T.A."/>
            <person name="Win J."/>
            <person name="Xu Z."/>
            <person name="Zhang H."/>
            <person name="Grigoriev I.V."/>
            <person name="Rokhsar D.S."/>
            <person name="Boore J.L."/>
        </authorList>
    </citation>
    <scope>NUCLEOTIDE SEQUENCE [LARGE SCALE GENOMIC DNA]</scope>
    <source>
        <strain evidence="3">Pr102</strain>
    </source>
</reference>
<dbReference type="InParanoid" id="H3H6N1"/>
<feature type="compositionally biased region" description="Low complexity" evidence="1">
    <location>
        <begin position="1"/>
        <end position="13"/>
    </location>
</feature>
<accession>H3H6N1</accession>
<keyword evidence="3" id="KW-1185">Reference proteome</keyword>
<evidence type="ECO:0000256" key="1">
    <source>
        <dbReference type="SAM" id="MobiDB-lite"/>
    </source>
</evidence>
<dbReference type="VEuPathDB" id="FungiDB:KRP23_3079"/>
<dbReference type="STRING" id="164328.H3H6N1"/>
<dbReference type="OMA" id="PEIWRTH"/>
<feature type="compositionally biased region" description="Basic and acidic residues" evidence="1">
    <location>
        <begin position="280"/>
        <end position="289"/>
    </location>
</feature>
<name>H3H6N1_PHYRM</name>
<evidence type="ECO:0000313" key="3">
    <source>
        <dbReference type="Proteomes" id="UP000005238"/>
    </source>
</evidence>
<sequence length="678" mass="75501">MVATSRAPRSSAPTPRPPAPPPNQARPQANRPAPPIRWTPDDCQFEASFDRLSDADATDADRRFAALAALPTPADAKICTQMWIPAVQLTADHNISEILKSLESEDQPQIWKDSRVFLRDFNRIPRRGISFVCTSDTVLSRLGGVHLTICGKQVTIRKYSRFDKLYYVDLQRLPTDVSDQAIYDWFTLRGPRPVLITPTQVHGMLSSRARTVYFNGVSCPVELFEPDHSPLREIFFIPGEKPCFVQHRLQRYNRVRPPSLQPPPRRPSEASDVSMGGGDDAARTTRPPEPDMPSQSRSPDGPSIAANEPSGPALDTARVATPQPRTHVPTEATHPPGSVPSAPKRMILNSVATGEPEWKLIQHSQYGIINRTGGKFIEPGTPIPCELAPDASDPHALVYTVPVTPNMYDVLCDEGFDETLPPDVDLSAKEQDDSGMTMAISGYTADTHLVPMNAVRALKETRKLPLKVDHVTVMELQREIDEFLEKDVLSYTSHEDVLAAIQVQPAYFRRIFQLPVDKQQRLFQAHAVYRSVCSEPVRDGEPTEFLDRLRIRFGDEASANPAQLFDRVYPAEDPRAAALHCAISDMFLMIFAPGIYIDPVKIQALLPPQMSPKRLRHAPFLLWGDVNLLHLARTDAVKIFLDDERTPQHVHAALSHLSLTELPSSVETGPSRLVPPQL</sequence>
<reference evidence="2" key="2">
    <citation type="submission" date="2015-06" db="UniProtKB">
        <authorList>
            <consortium name="EnsemblProtists"/>
        </authorList>
    </citation>
    <scope>IDENTIFICATION</scope>
    <source>
        <strain evidence="2">Pr102</strain>
    </source>
</reference>
<dbReference type="EnsemblProtists" id="Phyra86347">
    <property type="protein sequence ID" value="Phyra86347"/>
    <property type="gene ID" value="Phyra86347"/>
</dbReference>
<feature type="region of interest" description="Disordered" evidence="1">
    <location>
        <begin position="1"/>
        <end position="39"/>
    </location>
</feature>
<feature type="region of interest" description="Disordered" evidence="1">
    <location>
        <begin position="254"/>
        <end position="343"/>
    </location>
</feature>
<dbReference type="eggNOG" id="ENOG502S5M5">
    <property type="taxonomic scope" value="Eukaryota"/>
</dbReference>
<dbReference type="HOGENOM" id="CLU_021831_0_0_1"/>
<evidence type="ECO:0000313" key="2">
    <source>
        <dbReference type="EnsemblProtists" id="Phyra86347"/>
    </source>
</evidence>
<dbReference type="Proteomes" id="UP000005238">
    <property type="component" value="Unassembled WGS sequence"/>
</dbReference>
<organism evidence="2 3">
    <name type="scientific">Phytophthora ramorum</name>
    <name type="common">Sudden oak death agent</name>
    <dbReference type="NCBI Taxonomy" id="164328"/>
    <lineage>
        <taxon>Eukaryota</taxon>
        <taxon>Sar</taxon>
        <taxon>Stramenopiles</taxon>
        <taxon>Oomycota</taxon>
        <taxon>Peronosporomycetes</taxon>
        <taxon>Peronosporales</taxon>
        <taxon>Peronosporaceae</taxon>
        <taxon>Phytophthora</taxon>
    </lineage>
</organism>
<dbReference type="EMBL" id="DS566624">
    <property type="status" value="NOT_ANNOTATED_CDS"/>
    <property type="molecule type" value="Genomic_DNA"/>
</dbReference>
<proteinExistence type="predicted"/>
<dbReference type="VEuPathDB" id="FungiDB:KRP22_15031"/>
<dbReference type="AlphaFoldDB" id="H3H6N1"/>
<protein>
    <submittedName>
        <fullName evidence="2">Uncharacterized protein</fullName>
    </submittedName>
</protein>
<feature type="compositionally biased region" description="Pro residues" evidence="1">
    <location>
        <begin position="14"/>
        <end position="24"/>
    </location>
</feature>